<dbReference type="InterPro" id="IPR001499">
    <property type="entry name" value="GPCR_STE3"/>
</dbReference>
<keyword evidence="9" id="KW-0807">Transducer</keyword>
<keyword evidence="12" id="KW-1185">Reference proteome</keyword>
<keyword evidence="8" id="KW-0675">Receptor</keyword>
<evidence type="ECO:0000256" key="3">
    <source>
        <dbReference type="ARBA" id="ARBA00022507"/>
    </source>
</evidence>
<feature type="transmembrane region" description="Helical" evidence="10">
    <location>
        <begin position="12"/>
        <end position="34"/>
    </location>
</feature>
<organism evidence="11 12">
    <name type="scientific">Viridothelium virens</name>
    <name type="common">Speckled blister lichen</name>
    <name type="synonym">Trypethelium virens</name>
    <dbReference type="NCBI Taxonomy" id="1048519"/>
    <lineage>
        <taxon>Eukaryota</taxon>
        <taxon>Fungi</taxon>
        <taxon>Dikarya</taxon>
        <taxon>Ascomycota</taxon>
        <taxon>Pezizomycotina</taxon>
        <taxon>Dothideomycetes</taxon>
        <taxon>Dothideomycetes incertae sedis</taxon>
        <taxon>Trypetheliales</taxon>
        <taxon>Trypetheliaceae</taxon>
        <taxon>Viridothelium</taxon>
    </lineage>
</organism>
<keyword evidence="5 10" id="KW-1133">Transmembrane helix</keyword>
<dbReference type="EMBL" id="ML991775">
    <property type="protein sequence ID" value="KAF2238659.1"/>
    <property type="molecule type" value="Genomic_DNA"/>
</dbReference>
<dbReference type="Pfam" id="PF02076">
    <property type="entry name" value="STE3"/>
    <property type="match status" value="1"/>
</dbReference>
<evidence type="ECO:0000256" key="7">
    <source>
        <dbReference type="ARBA" id="ARBA00023136"/>
    </source>
</evidence>
<reference evidence="11" key="1">
    <citation type="journal article" date="2020" name="Stud. Mycol.">
        <title>101 Dothideomycetes genomes: a test case for predicting lifestyles and emergence of pathogens.</title>
        <authorList>
            <person name="Haridas S."/>
            <person name="Albert R."/>
            <person name="Binder M."/>
            <person name="Bloem J."/>
            <person name="Labutti K."/>
            <person name="Salamov A."/>
            <person name="Andreopoulos B."/>
            <person name="Baker S."/>
            <person name="Barry K."/>
            <person name="Bills G."/>
            <person name="Bluhm B."/>
            <person name="Cannon C."/>
            <person name="Castanera R."/>
            <person name="Culley D."/>
            <person name="Daum C."/>
            <person name="Ezra D."/>
            <person name="Gonzalez J."/>
            <person name="Henrissat B."/>
            <person name="Kuo A."/>
            <person name="Liang C."/>
            <person name="Lipzen A."/>
            <person name="Lutzoni F."/>
            <person name="Magnuson J."/>
            <person name="Mondo S."/>
            <person name="Nolan M."/>
            <person name="Ohm R."/>
            <person name="Pangilinan J."/>
            <person name="Park H.-J."/>
            <person name="Ramirez L."/>
            <person name="Alfaro M."/>
            <person name="Sun H."/>
            <person name="Tritt A."/>
            <person name="Yoshinaga Y."/>
            <person name="Zwiers L.-H."/>
            <person name="Turgeon B."/>
            <person name="Goodwin S."/>
            <person name="Spatafora J."/>
            <person name="Crous P."/>
            <person name="Grigoriev I."/>
        </authorList>
    </citation>
    <scope>NUCLEOTIDE SEQUENCE</scope>
    <source>
        <strain evidence="11">Tuck. ex Michener</strain>
    </source>
</reference>
<feature type="transmembrane region" description="Helical" evidence="10">
    <location>
        <begin position="126"/>
        <end position="147"/>
    </location>
</feature>
<sequence length="459" mass="51221">MENTVLTSPVYTAAIILAFFSLLNLLIDLPPFIFHARARNIAASSLILWILLMNLSDLINALIWPNDNVSNWFSGTILCDIEVKLFIGAQIGQTGALICIMRELAKVLDTDNATMGRSSGEEKKRMIGELIMCWGLPVLLMFAHYVVQPARYAVFGLNGCTIMIDNSWPAVVLVQMWPPLFALVDVYYSGLVIYRIHRYRTQFSSLLTASNTNRSRFLRLFLMALSLGLAFLILTIYLFYKNIIVTHIPYSWKLVHDPEAWNEILMVPSYGVVLIDHWIRIATGISVFAFFGVGKEATSMYRTALVAIGLGKVFPRLKEGRSSTSQGSSSSFGSRAKAYVKEKWSGSRATATISTINTSTFKLGRAASATPHKAKAWYMRLFRRRNQDAGSNMQLPIWNPQSTPQPESPVSTLGSISEVGKEATALATSKAEDVMRTTSFEMEIHRELGKEANSGDERF</sequence>
<dbReference type="Proteomes" id="UP000800092">
    <property type="component" value="Unassembled WGS sequence"/>
</dbReference>
<proteinExistence type="inferred from homology"/>
<dbReference type="GO" id="GO:0005886">
    <property type="term" value="C:plasma membrane"/>
    <property type="evidence" value="ECO:0007669"/>
    <property type="project" value="TreeGrafter"/>
</dbReference>
<feature type="transmembrane region" description="Helical" evidence="10">
    <location>
        <begin position="46"/>
        <end position="65"/>
    </location>
</feature>
<keyword evidence="7 10" id="KW-0472">Membrane</keyword>
<feature type="transmembrane region" description="Helical" evidence="10">
    <location>
        <begin position="217"/>
        <end position="240"/>
    </location>
</feature>
<evidence type="ECO:0000256" key="10">
    <source>
        <dbReference type="SAM" id="Phobius"/>
    </source>
</evidence>
<dbReference type="PANTHER" id="PTHR28097">
    <property type="entry name" value="PHEROMONE A FACTOR RECEPTOR"/>
    <property type="match status" value="1"/>
</dbReference>
<name>A0A6A6HLF5_VIRVR</name>
<comment type="subcellular location">
    <subcellularLocation>
        <location evidence="1">Membrane</location>
        <topology evidence="1">Multi-pass membrane protein</topology>
    </subcellularLocation>
</comment>
<dbReference type="GO" id="GO:0000750">
    <property type="term" value="P:pheromone-dependent signal transduction involved in conjugation with cellular fusion"/>
    <property type="evidence" value="ECO:0007669"/>
    <property type="project" value="TreeGrafter"/>
</dbReference>
<dbReference type="PRINTS" id="PR00899">
    <property type="entry name" value="GPCRSTE3"/>
</dbReference>
<gene>
    <name evidence="11" type="ORF">EV356DRAFT_529107</name>
</gene>
<evidence type="ECO:0000256" key="6">
    <source>
        <dbReference type="ARBA" id="ARBA00023040"/>
    </source>
</evidence>
<protein>
    <submittedName>
        <fullName evidence="11">STE3-domain-containing protein</fullName>
    </submittedName>
</protein>
<evidence type="ECO:0000313" key="11">
    <source>
        <dbReference type="EMBL" id="KAF2238659.1"/>
    </source>
</evidence>
<comment type="similarity">
    <text evidence="2">Belongs to the G-protein coupled receptor 4 family.</text>
</comment>
<evidence type="ECO:0000256" key="9">
    <source>
        <dbReference type="ARBA" id="ARBA00023224"/>
    </source>
</evidence>
<keyword evidence="6" id="KW-0297">G-protein coupled receptor</keyword>
<evidence type="ECO:0000256" key="1">
    <source>
        <dbReference type="ARBA" id="ARBA00004141"/>
    </source>
</evidence>
<dbReference type="AlphaFoldDB" id="A0A6A6HLF5"/>
<dbReference type="PANTHER" id="PTHR28097:SF1">
    <property type="entry name" value="PHEROMONE A FACTOR RECEPTOR"/>
    <property type="match status" value="1"/>
</dbReference>
<accession>A0A6A6HLF5</accession>
<dbReference type="GO" id="GO:0004932">
    <property type="term" value="F:mating-type factor pheromone receptor activity"/>
    <property type="evidence" value="ECO:0007669"/>
    <property type="project" value="InterPro"/>
</dbReference>
<evidence type="ECO:0000313" key="12">
    <source>
        <dbReference type="Proteomes" id="UP000800092"/>
    </source>
</evidence>
<evidence type="ECO:0000256" key="8">
    <source>
        <dbReference type="ARBA" id="ARBA00023170"/>
    </source>
</evidence>
<feature type="transmembrane region" description="Helical" evidence="10">
    <location>
        <begin position="176"/>
        <end position="196"/>
    </location>
</feature>
<keyword evidence="3" id="KW-0589">Pheromone response</keyword>
<keyword evidence="4 10" id="KW-0812">Transmembrane</keyword>
<evidence type="ECO:0000256" key="4">
    <source>
        <dbReference type="ARBA" id="ARBA00022692"/>
    </source>
</evidence>
<dbReference type="OrthoDB" id="2874149at2759"/>
<dbReference type="CDD" id="cd14966">
    <property type="entry name" value="7tmD_STE3"/>
    <property type="match status" value="1"/>
</dbReference>
<evidence type="ECO:0000256" key="2">
    <source>
        <dbReference type="ARBA" id="ARBA00011085"/>
    </source>
</evidence>
<evidence type="ECO:0000256" key="5">
    <source>
        <dbReference type="ARBA" id="ARBA00022989"/>
    </source>
</evidence>